<dbReference type="Pfam" id="PF04082">
    <property type="entry name" value="Fungal_trans"/>
    <property type="match status" value="1"/>
</dbReference>
<keyword evidence="8" id="KW-1185">Reference proteome</keyword>
<dbReference type="GO" id="GO:0008270">
    <property type="term" value="F:zinc ion binding"/>
    <property type="evidence" value="ECO:0007669"/>
    <property type="project" value="InterPro"/>
</dbReference>
<proteinExistence type="predicted"/>
<feature type="region of interest" description="Disordered" evidence="5">
    <location>
        <begin position="1"/>
        <end position="24"/>
    </location>
</feature>
<feature type="domain" description="Zn(2)-C6 fungal-type" evidence="6">
    <location>
        <begin position="27"/>
        <end position="56"/>
    </location>
</feature>
<dbReference type="Proteomes" id="UP000813385">
    <property type="component" value="Unassembled WGS sequence"/>
</dbReference>
<comment type="caution">
    <text evidence="7">The sequence shown here is derived from an EMBL/GenBank/DDBJ whole genome shotgun (WGS) entry which is preliminary data.</text>
</comment>
<dbReference type="GO" id="GO:0005634">
    <property type="term" value="C:nucleus"/>
    <property type="evidence" value="ECO:0007669"/>
    <property type="project" value="TreeGrafter"/>
</dbReference>
<dbReference type="PANTHER" id="PTHR47424">
    <property type="entry name" value="REGULATORY PROTEIN GAL4"/>
    <property type="match status" value="1"/>
</dbReference>
<dbReference type="SUPFAM" id="SSF57701">
    <property type="entry name" value="Zn2/Cys6 DNA-binding domain"/>
    <property type="match status" value="1"/>
</dbReference>
<evidence type="ECO:0000313" key="7">
    <source>
        <dbReference type="EMBL" id="KAH7376753.1"/>
    </source>
</evidence>
<protein>
    <submittedName>
        <fullName evidence="7">Fungal-specific transcription factor domain-containing protein</fullName>
    </submittedName>
</protein>
<keyword evidence="2" id="KW-0805">Transcription regulation</keyword>
<dbReference type="InterPro" id="IPR001138">
    <property type="entry name" value="Zn2Cys6_DnaBD"/>
</dbReference>
<dbReference type="InterPro" id="IPR051127">
    <property type="entry name" value="Fungal_SecMet_Regulators"/>
</dbReference>
<feature type="compositionally biased region" description="Polar residues" evidence="5">
    <location>
        <begin position="1"/>
        <end position="12"/>
    </location>
</feature>
<evidence type="ECO:0000256" key="2">
    <source>
        <dbReference type="ARBA" id="ARBA00023015"/>
    </source>
</evidence>
<dbReference type="GO" id="GO:0000978">
    <property type="term" value="F:RNA polymerase II cis-regulatory region sequence-specific DNA binding"/>
    <property type="evidence" value="ECO:0007669"/>
    <property type="project" value="TreeGrafter"/>
</dbReference>
<dbReference type="EMBL" id="JAGPXD010000001">
    <property type="protein sequence ID" value="KAH7376753.1"/>
    <property type="molecule type" value="Genomic_DNA"/>
</dbReference>
<dbReference type="AlphaFoldDB" id="A0A8K0TW77"/>
<dbReference type="SMART" id="SM00906">
    <property type="entry name" value="Fungal_trans"/>
    <property type="match status" value="1"/>
</dbReference>
<dbReference type="PANTHER" id="PTHR47424:SF15">
    <property type="entry name" value="ZN(II)2CYS6 TRANSCRIPTION FACTOR (EUROFUNG)"/>
    <property type="match status" value="1"/>
</dbReference>
<gene>
    <name evidence="7" type="ORF">B0T11DRAFT_23851</name>
</gene>
<keyword evidence="1" id="KW-0479">Metal-binding</keyword>
<dbReference type="Gene3D" id="4.10.240.10">
    <property type="entry name" value="Zn(2)-C6 fungal-type DNA-binding domain"/>
    <property type="match status" value="1"/>
</dbReference>
<keyword evidence="4" id="KW-0539">Nucleus</keyword>
<dbReference type="CDD" id="cd00067">
    <property type="entry name" value="GAL4"/>
    <property type="match status" value="1"/>
</dbReference>
<dbReference type="GO" id="GO:0000981">
    <property type="term" value="F:DNA-binding transcription factor activity, RNA polymerase II-specific"/>
    <property type="evidence" value="ECO:0007669"/>
    <property type="project" value="InterPro"/>
</dbReference>
<dbReference type="InterPro" id="IPR036864">
    <property type="entry name" value="Zn2-C6_fun-type_DNA-bd_sf"/>
</dbReference>
<dbReference type="PROSITE" id="PS50048">
    <property type="entry name" value="ZN2_CY6_FUNGAL_2"/>
    <property type="match status" value="1"/>
</dbReference>
<dbReference type="GO" id="GO:0000435">
    <property type="term" value="P:positive regulation of transcription from RNA polymerase II promoter by galactose"/>
    <property type="evidence" value="ECO:0007669"/>
    <property type="project" value="TreeGrafter"/>
</dbReference>
<evidence type="ECO:0000256" key="4">
    <source>
        <dbReference type="ARBA" id="ARBA00023242"/>
    </source>
</evidence>
<sequence>MDQQDPSTGPTTRASANKARRPRAARACDACRLKKNKCDELLPCTFCRNRRIECVYKGQGGRYNSDYVRDLEDRVKQLSGMMGPQSDGVDSRPSIDHAPAAATVETISFSPPPPILRPPDLPLMDLDGSTVHDHPRDESDVISTIGSASTRVAGEQEVSGINRHTRNVEFYGSSSSVALLSHIQRAGKQDEAGGGGALVTSLHNPAFHSPDTHGQASRGGDQPQAPQHFSHCRGFLENYFAAIHYVHPILDKQTFLDRCEGVWSGTEGADGPSSFVALYYSVLSLGALIGVRDDEPIDGIGNLQWSRKFFEVAKEHCNKLGMVTNLDMVHAYFLLAKVCQNELSPHLSYMYVGLAVRTALAMGINREPGPNTKVDPAQRRAESRTWWGLYSLETEMSFAMGRPDTLGADLFHNRQYPLIRGAPDTDNSRPELLDPPHCAIIKCMVDFSRITRAICLSIYLSDETIARTVATVHRIEQDLDRWVEGLPEAVRPNVHAPAGAPTSSLRAAKDPQWVKRQKLVLNIRYHNLRILLFGSLLLKSSATERAAIPGAREATQKYLDSASKTIDIIYQTYEHNDFFRTWFYNTTYTVFAASIILVYVMREATEEESQPLLRRVDMAIEILEIMDECVVALESAKLLRRAKEKAKGTVPSTPDPALAGFGSEGPMLLSHYWGPLDFLDGEIDLDMAFQMADIEIPAAAFMQQGHP</sequence>
<evidence type="ECO:0000256" key="1">
    <source>
        <dbReference type="ARBA" id="ARBA00022723"/>
    </source>
</evidence>
<dbReference type="SMART" id="SM00066">
    <property type="entry name" value="GAL4"/>
    <property type="match status" value="1"/>
</dbReference>
<keyword evidence="3" id="KW-0804">Transcription</keyword>
<reference evidence="7" key="1">
    <citation type="journal article" date="2021" name="Nat. Commun.">
        <title>Genetic determinants of endophytism in the Arabidopsis root mycobiome.</title>
        <authorList>
            <person name="Mesny F."/>
            <person name="Miyauchi S."/>
            <person name="Thiergart T."/>
            <person name="Pickel B."/>
            <person name="Atanasova L."/>
            <person name="Karlsson M."/>
            <person name="Huettel B."/>
            <person name="Barry K.W."/>
            <person name="Haridas S."/>
            <person name="Chen C."/>
            <person name="Bauer D."/>
            <person name="Andreopoulos W."/>
            <person name="Pangilinan J."/>
            <person name="LaButti K."/>
            <person name="Riley R."/>
            <person name="Lipzen A."/>
            <person name="Clum A."/>
            <person name="Drula E."/>
            <person name="Henrissat B."/>
            <person name="Kohler A."/>
            <person name="Grigoriev I.V."/>
            <person name="Martin F.M."/>
            <person name="Hacquard S."/>
        </authorList>
    </citation>
    <scope>NUCLEOTIDE SEQUENCE</scope>
    <source>
        <strain evidence="7">MPI-CAGE-AT-0016</strain>
    </source>
</reference>
<dbReference type="Pfam" id="PF00172">
    <property type="entry name" value="Zn_clus"/>
    <property type="match status" value="1"/>
</dbReference>
<evidence type="ECO:0000259" key="6">
    <source>
        <dbReference type="PROSITE" id="PS50048"/>
    </source>
</evidence>
<name>A0A8K0TW77_9PEZI</name>
<organism evidence="7 8">
    <name type="scientific">Plectosphaerella cucumerina</name>
    <dbReference type="NCBI Taxonomy" id="40658"/>
    <lineage>
        <taxon>Eukaryota</taxon>
        <taxon>Fungi</taxon>
        <taxon>Dikarya</taxon>
        <taxon>Ascomycota</taxon>
        <taxon>Pezizomycotina</taxon>
        <taxon>Sordariomycetes</taxon>
        <taxon>Hypocreomycetidae</taxon>
        <taxon>Glomerellales</taxon>
        <taxon>Plectosphaerellaceae</taxon>
        <taxon>Plectosphaerella</taxon>
    </lineage>
</organism>
<evidence type="ECO:0000313" key="8">
    <source>
        <dbReference type="Proteomes" id="UP000813385"/>
    </source>
</evidence>
<dbReference type="GO" id="GO:0006351">
    <property type="term" value="P:DNA-templated transcription"/>
    <property type="evidence" value="ECO:0007669"/>
    <property type="project" value="InterPro"/>
</dbReference>
<dbReference type="CDD" id="cd12148">
    <property type="entry name" value="fungal_TF_MHR"/>
    <property type="match status" value="1"/>
</dbReference>
<dbReference type="PROSITE" id="PS00463">
    <property type="entry name" value="ZN2_CY6_FUNGAL_1"/>
    <property type="match status" value="1"/>
</dbReference>
<dbReference type="OrthoDB" id="2571985at2759"/>
<dbReference type="InterPro" id="IPR007219">
    <property type="entry name" value="XnlR_reg_dom"/>
</dbReference>
<evidence type="ECO:0000256" key="3">
    <source>
        <dbReference type="ARBA" id="ARBA00023163"/>
    </source>
</evidence>
<evidence type="ECO:0000256" key="5">
    <source>
        <dbReference type="SAM" id="MobiDB-lite"/>
    </source>
</evidence>
<feature type="region of interest" description="Disordered" evidence="5">
    <location>
        <begin position="189"/>
        <end position="227"/>
    </location>
</feature>
<accession>A0A8K0TW77</accession>